<feature type="domain" description="DUF7336" evidence="1">
    <location>
        <begin position="3"/>
        <end position="67"/>
    </location>
</feature>
<dbReference type="InterPro" id="IPR055760">
    <property type="entry name" value="DUF7336"/>
</dbReference>
<keyword evidence="3" id="KW-1185">Reference proteome</keyword>
<evidence type="ECO:0000259" key="1">
    <source>
        <dbReference type="Pfam" id="PF24024"/>
    </source>
</evidence>
<dbReference type="EMBL" id="CP089983">
    <property type="protein sequence ID" value="WXB05202.1"/>
    <property type="molecule type" value="Genomic_DNA"/>
</dbReference>
<dbReference type="Proteomes" id="UP001374803">
    <property type="component" value="Chromosome"/>
</dbReference>
<dbReference type="Pfam" id="PF24024">
    <property type="entry name" value="DUF7336"/>
    <property type="match status" value="1"/>
</dbReference>
<dbReference type="RefSeq" id="WP_394834844.1">
    <property type="nucleotide sequence ID" value="NZ_CP089929.1"/>
</dbReference>
<gene>
    <name evidence="2" type="ORF">LVJ94_50940</name>
</gene>
<proteinExistence type="predicted"/>
<name>A0ABZ2L910_9BACT</name>
<reference evidence="2" key="1">
    <citation type="submission" date="2021-12" db="EMBL/GenBank/DDBJ databases">
        <title>Discovery of the Pendulisporaceae a myxobacterial family with distinct sporulation behavior and unique specialized metabolism.</title>
        <authorList>
            <person name="Garcia R."/>
            <person name="Popoff A."/>
            <person name="Bader C.D."/>
            <person name="Loehr J."/>
            <person name="Walesch S."/>
            <person name="Walt C."/>
            <person name="Boldt J."/>
            <person name="Bunk B."/>
            <person name="Haeckl F.J.F.P.J."/>
            <person name="Gunesch A.P."/>
            <person name="Birkelbach J."/>
            <person name="Nuebel U."/>
            <person name="Pietschmann T."/>
            <person name="Bach T."/>
            <person name="Mueller R."/>
        </authorList>
    </citation>
    <scope>NUCLEOTIDE SEQUENCE</scope>
    <source>
        <strain evidence="2">MSr11367</strain>
    </source>
</reference>
<evidence type="ECO:0000313" key="2">
    <source>
        <dbReference type="EMBL" id="WXB05202.1"/>
    </source>
</evidence>
<accession>A0ABZ2L910</accession>
<sequence length="73" mass="8642">MAAVFIVQHAYERDDSEEIKFIGVYSSRMKAEEAVLRLKEQPGFREYPDGFCIDRYEIDKDHWEEGFVTVRHG</sequence>
<evidence type="ECO:0000313" key="3">
    <source>
        <dbReference type="Proteomes" id="UP001374803"/>
    </source>
</evidence>
<protein>
    <recommendedName>
        <fullName evidence="1">DUF7336 domain-containing protein</fullName>
    </recommendedName>
</protein>
<organism evidence="2 3">
    <name type="scientific">Pendulispora rubella</name>
    <dbReference type="NCBI Taxonomy" id="2741070"/>
    <lineage>
        <taxon>Bacteria</taxon>
        <taxon>Pseudomonadati</taxon>
        <taxon>Myxococcota</taxon>
        <taxon>Myxococcia</taxon>
        <taxon>Myxococcales</taxon>
        <taxon>Sorangiineae</taxon>
        <taxon>Pendulisporaceae</taxon>
        <taxon>Pendulispora</taxon>
    </lineage>
</organism>